<keyword evidence="2" id="KW-0408">Iron</keyword>
<accession>A0A8J6T5L4</accession>
<dbReference type="SUPFAM" id="SSF46548">
    <property type="entry name" value="alpha-helical ferredoxin"/>
    <property type="match status" value="1"/>
</dbReference>
<dbReference type="InterPro" id="IPR051394">
    <property type="entry name" value="Glutamate_Synthase"/>
</dbReference>
<dbReference type="SUPFAM" id="SSF51905">
    <property type="entry name" value="FAD/NAD(P)-binding domain"/>
    <property type="match status" value="1"/>
</dbReference>
<dbReference type="GO" id="GO:0046872">
    <property type="term" value="F:metal ion binding"/>
    <property type="evidence" value="ECO:0007669"/>
    <property type="project" value="UniProtKB-KW"/>
</dbReference>
<evidence type="ECO:0000313" key="6">
    <source>
        <dbReference type="Proteomes" id="UP000650524"/>
    </source>
</evidence>
<dbReference type="Pfam" id="PF00037">
    <property type="entry name" value="Fer4"/>
    <property type="match status" value="1"/>
</dbReference>
<reference evidence="5 6" key="1">
    <citation type="submission" date="2020-08" db="EMBL/GenBank/DDBJ databases">
        <title>Bridging the membrane lipid divide: bacteria of the FCB group superphylum have the potential to synthesize archaeal ether lipids.</title>
        <authorList>
            <person name="Villanueva L."/>
            <person name="Von Meijenfeldt F.A.B."/>
            <person name="Westbye A.B."/>
            <person name="Yadav S."/>
            <person name="Hopmans E.C."/>
            <person name="Dutilh B.E."/>
            <person name="Sinninghe Damste J.S."/>
        </authorList>
    </citation>
    <scope>NUCLEOTIDE SEQUENCE [LARGE SCALE GENOMIC DNA]</scope>
    <source>
        <strain evidence="5">NIOZ-UU27</strain>
    </source>
</reference>
<dbReference type="GO" id="GO:0051536">
    <property type="term" value="F:iron-sulfur cluster binding"/>
    <property type="evidence" value="ECO:0007669"/>
    <property type="project" value="UniProtKB-KW"/>
</dbReference>
<dbReference type="Pfam" id="PF13450">
    <property type="entry name" value="NAD_binding_8"/>
    <property type="match status" value="1"/>
</dbReference>
<name>A0A8J6T5L4_9DELT</name>
<evidence type="ECO:0000259" key="4">
    <source>
        <dbReference type="PROSITE" id="PS51379"/>
    </source>
</evidence>
<keyword evidence="1" id="KW-0479">Metal-binding</keyword>
<proteinExistence type="predicted"/>
<dbReference type="InterPro" id="IPR028261">
    <property type="entry name" value="DPD_II"/>
</dbReference>
<dbReference type="EMBL" id="JACNJD010000310">
    <property type="protein sequence ID" value="MBC8178762.1"/>
    <property type="molecule type" value="Genomic_DNA"/>
</dbReference>
<dbReference type="PANTHER" id="PTHR43100:SF1">
    <property type="entry name" value="GLUTAMATE SYNTHASE [NADPH] SMALL CHAIN"/>
    <property type="match status" value="1"/>
</dbReference>
<keyword evidence="3" id="KW-0411">Iron-sulfur</keyword>
<feature type="domain" description="4Fe-4S ferredoxin-type" evidence="4">
    <location>
        <begin position="102"/>
        <end position="131"/>
    </location>
</feature>
<dbReference type="PROSITE" id="PS51379">
    <property type="entry name" value="4FE4S_FER_2"/>
    <property type="match status" value="1"/>
</dbReference>
<protein>
    <submittedName>
        <fullName evidence="5">FAD-dependent oxidoreductase</fullName>
    </submittedName>
</protein>
<feature type="non-terminal residue" evidence="5">
    <location>
        <position position="398"/>
    </location>
</feature>
<dbReference type="InterPro" id="IPR017900">
    <property type="entry name" value="4Fe4S_Fe_S_CS"/>
</dbReference>
<evidence type="ECO:0000313" key="5">
    <source>
        <dbReference type="EMBL" id="MBC8178762.1"/>
    </source>
</evidence>
<dbReference type="SUPFAM" id="SSF51971">
    <property type="entry name" value="Nucleotide-binding domain"/>
    <property type="match status" value="1"/>
</dbReference>
<gene>
    <name evidence="5" type="ORF">H8E19_15260</name>
</gene>
<dbReference type="AlphaFoldDB" id="A0A8J6T5L4"/>
<dbReference type="PANTHER" id="PTHR43100">
    <property type="entry name" value="GLUTAMATE SYNTHASE [NADPH] SMALL CHAIN"/>
    <property type="match status" value="1"/>
</dbReference>
<dbReference type="Proteomes" id="UP000650524">
    <property type="component" value="Unassembled WGS sequence"/>
</dbReference>
<sequence length="398" mass="43456">MTRPKDRLYRVLIIGATPSGIAAAGKLGELGIPVTLVDPDPDLDQKLGNEEWRLASGVPLNYAYRPGLIRILRNPIIRCVLPARVISIKHTPQGFRAKIQSSETFIEPEQCVLCGRCFEICPVALPDGGKPIRLGPRTALPGRPVIDKRQQPLCQASCPLGVNAQAYIALTRAGRFQEALDIVRKDNVLPGICGRVCTHPCEEVCRRGDLDEPIAIRDIKRFVADYEISSPNDPISSEIERIDKKIAVIGSGPAGLAAAADLARLGYNVTVFEKEAKAGGLLRYGIGPHRLPRDVLDYEVQYIRNLGVQFKTSCGVDLSGSFSNLKEDFDIVILTVGSWADRRLGVPGEDLEGVEGCLSVLNRLYRDDREPKESEVRQQGEAKAEELAVIGDGNAAFD</sequence>
<comment type="caution">
    <text evidence="5">The sequence shown here is derived from an EMBL/GenBank/DDBJ whole genome shotgun (WGS) entry which is preliminary data.</text>
</comment>
<dbReference type="PRINTS" id="PR00419">
    <property type="entry name" value="ADXRDTASE"/>
</dbReference>
<dbReference type="Gene3D" id="3.50.50.60">
    <property type="entry name" value="FAD/NAD(P)-binding domain"/>
    <property type="match status" value="1"/>
</dbReference>
<evidence type="ECO:0000256" key="1">
    <source>
        <dbReference type="ARBA" id="ARBA00022723"/>
    </source>
</evidence>
<dbReference type="InterPro" id="IPR036188">
    <property type="entry name" value="FAD/NAD-bd_sf"/>
</dbReference>
<evidence type="ECO:0000256" key="3">
    <source>
        <dbReference type="ARBA" id="ARBA00023014"/>
    </source>
</evidence>
<evidence type="ECO:0000256" key="2">
    <source>
        <dbReference type="ARBA" id="ARBA00023004"/>
    </source>
</evidence>
<dbReference type="InterPro" id="IPR009051">
    <property type="entry name" value="Helical_ferredxn"/>
</dbReference>
<dbReference type="Gene3D" id="1.10.1060.10">
    <property type="entry name" value="Alpha-helical ferredoxin"/>
    <property type="match status" value="1"/>
</dbReference>
<dbReference type="InterPro" id="IPR017896">
    <property type="entry name" value="4Fe4S_Fe-S-bd"/>
</dbReference>
<organism evidence="5 6">
    <name type="scientific">Candidatus Desulfacyla euxinica</name>
    <dbReference type="NCBI Taxonomy" id="2841693"/>
    <lineage>
        <taxon>Bacteria</taxon>
        <taxon>Deltaproteobacteria</taxon>
        <taxon>Candidatus Desulfacyla</taxon>
    </lineage>
</organism>
<dbReference type="PROSITE" id="PS00198">
    <property type="entry name" value="4FE4S_FER_1"/>
    <property type="match status" value="1"/>
</dbReference>
<dbReference type="Pfam" id="PF14691">
    <property type="entry name" value="Fer4_20"/>
    <property type="match status" value="1"/>
</dbReference>